<protein>
    <submittedName>
        <fullName evidence="1">Uncharacterized protein</fullName>
    </submittedName>
</protein>
<organism evidence="1 2">
    <name type="scientific">Chaetoceros tenuissimus</name>
    <dbReference type="NCBI Taxonomy" id="426638"/>
    <lineage>
        <taxon>Eukaryota</taxon>
        <taxon>Sar</taxon>
        <taxon>Stramenopiles</taxon>
        <taxon>Ochrophyta</taxon>
        <taxon>Bacillariophyta</taxon>
        <taxon>Coscinodiscophyceae</taxon>
        <taxon>Chaetocerotophycidae</taxon>
        <taxon>Chaetocerotales</taxon>
        <taxon>Chaetocerotaceae</taxon>
        <taxon>Chaetoceros</taxon>
    </lineage>
</organism>
<evidence type="ECO:0000313" key="1">
    <source>
        <dbReference type="EMBL" id="GFH58345.1"/>
    </source>
</evidence>
<sequence length="514" mass="58440">MTSLRKSVKAALGKSIVKDPKRLFLTERLERVPILSRIVLMMQTFRNKSGLPPMDLAAYEEISYMIYSSMEAPTRTFHNYEHLIDLAKGSDPLQVSAIAFHDIVYYSIDGGLSKAQQQYLNDVIVEHEDGSVTITTEKLDTSTEMVMDVFGFKYGQVLNPYAGMNEFLSAVIGCRMIFGSSFEQGSSKNHAVKVVACIEATIPFRGIDDEGKLPPRVLFERLVHVNEKYNVGMDEDEIVLAVQRSCDLGNKDLENFSWKDHAAFLSNTWKLLPESNIECRTPGSSMISEWALAFKKFTGFFQHLNHENIYYSFRDPNEAAKVQKKSLLAKKNIQVALMYMNCEYLAMSILYAIAELSGGDAPLFLFQGDSPINPRRKLSIKLKDFLKYKRKPSKGVDCDKDVLKVLQKGRKEKNMMGFKNSPNAAFFYTHLGNEGVNKSLEFAVHPMDEENALKLLQSVPFKPMIQFLAACSKVAIIRLEKIESIVDRFSAEYIESQKFVDREFKKSEDRMNKL</sequence>
<comment type="caution">
    <text evidence="1">The sequence shown here is derived from an EMBL/GenBank/DDBJ whole genome shotgun (WGS) entry which is preliminary data.</text>
</comment>
<accession>A0AAD3D8A8</accession>
<dbReference type="EMBL" id="BLLK01000062">
    <property type="protein sequence ID" value="GFH58345.1"/>
    <property type="molecule type" value="Genomic_DNA"/>
</dbReference>
<reference evidence="1 2" key="1">
    <citation type="journal article" date="2021" name="Sci. Rep.">
        <title>The genome of the diatom Chaetoceros tenuissimus carries an ancient integrated fragment of an extant virus.</title>
        <authorList>
            <person name="Hongo Y."/>
            <person name="Kimura K."/>
            <person name="Takaki Y."/>
            <person name="Yoshida Y."/>
            <person name="Baba S."/>
            <person name="Kobayashi G."/>
            <person name="Nagasaki K."/>
            <person name="Hano T."/>
            <person name="Tomaru Y."/>
        </authorList>
    </citation>
    <scope>NUCLEOTIDE SEQUENCE [LARGE SCALE GENOMIC DNA]</scope>
    <source>
        <strain evidence="1 2">NIES-3715</strain>
    </source>
</reference>
<evidence type="ECO:0000313" key="2">
    <source>
        <dbReference type="Proteomes" id="UP001054902"/>
    </source>
</evidence>
<proteinExistence type="predicted"/>
<dbReference type="AlphaFoldDB" id="A0AAD3D8A8"/>
<gene>
    <name evidence="1" type="ORF">CTEN210_14821</name>
</gene>
<dbReference type="Proteomes" id="UP001054902">
    <property type="component" value="Unassembled WGS sequence"/>
</dbReference>
<keyword evidence="2" id="KW-1185">Reference proteome</keyword>
<name>A0AAD3D8A8_9STRA</name>